<feature type="transmembrane region" description="Helical" evidence="6">
    <location>
        <begin position="91"/>
        <end position="111"/>
    </location>
</feature>
<dbReference type="Pfam" id="PF10317">
    <property type="entry name" value="7TM_GPCR_Srd"/>
    <property type="match status" value="1"/>
</dbReference>
<evidence type="ECO:0000256" key="5">
    <source>
        <dbReference type="ARBA" id="ARBA00023136"/>
    </source>
</evidence>
<name>A0AAV5SWQ9_9BILA</name>
<evidence type="ECO:0000313" key="7">
    <source>
        <dbReference type="EMBL" id="GMS87776.1"/>
    </source>
</evidence>
<keyword evidence="3 6" id="KW-0812">Transmembrane</keyword>
<feature type="non-terminal residue" evidence="7">
    <location>
        <position position="1"/>
    </location>
</feature>
<organism evidence="7 8">
    <name type="scientific">Pristionchus entomophagus</name>
    <dbReference type="NCBI Taxonomy" id="358040"/>
    <lineage>
        <taxon>Eukaryota</taxon>
        <taxon>Metazoa</taxon>
        <taxon>Ecdysozoa</taxon>
        <taxon>Nematoda</taxon>
        <taxon>Chromadorea</taxon>
        <taxon>Rhabditida</taxon>
        <taxon>Rhabditina</taxon>
        <taxon>Diplogasteromorpha</taxon>
        <taxon>Diplogasteroidea</taxon>
        <taxon>Neodiplogasteridae</taxon>
        <taxon>Pristionchus</taxon>
    </lineage>
</organism>
<keyword evidence="8" id="KW-1185">Reference proteome</keyword>
<dbReference type="InterPro" id="IPR050920">
    <property type="entry name" value="Nematode_rcpt-like_delta"/>
</dbReference>
<evidence type="ECO:0000313" key="8">
    <source>
        <dbReference type="Proteomes" id="UP001432027"/>
    </source>
</evidence>
<proteinExistence type="inferred from homology"/>
<evidence type="ECO:0000256" key="2">
    <source>
        <dbReference type="ARBA" id="ARBA00009166"/>
    </source>
</evidence>
<accession>A0AAV5SWQ9</accession>
<feature type="transmembrane region" description="Helical" evidence="6">
    <location>
        <begin position="58"/>
        <end position="79"/>
    </location>
</feature>
<comment type="subcellular location">
    <subcellularLocation>
        <location evidence="1">Membrane</location>
        <topology evidence="1">Multi-pass membrane protein</topology>
    </subcellularLocation>
</comment>
<dbReference type="Proteomes" id="UP001432027">
    <property type="component" value="Unassembled WGS sequence"/>
</dbReference>
<evidence type="ECO:0000256" key="3">
    <source>
        <dbReference type="ARBA" id="ARBA00022692"/>
    </source>
</evidence>
<sequence>LTSMQFAASPIITLYCIRPYRLRVLYFLCFLTITVPMHTCIHFPFLDNKSSSEMVLKIIHDLACTSTILTNILLIVIIATKTTGKYRSYSIILLNFAIVEIATSIGMLLLYNRIMDTDEYLISAVEGPCRVTGSPKVCAILISWIVHFQSQYCVLLVFSFCYRFGLFK</sequence>
<dbReference type="PANTHER" id="PTHR22945:SF40">
    <property type="entry name" value="SERPENTINE RECEPTOR, CLASS D (DELTA)-RELATED"/>
    <property type="match status" value="1"/>
</dbReference>
<keyword evidence="4 6" id="KW-1133">Transmembrane helix</keyword>
<dbReference type="GO" id="GO:0016020">
    <property type="term" value="C:membrane"/>
    <property type="evidence" value="ECO:0007669"/>
    <property type="project" value="UniProtKB-SubCell"/>
</dbReference>
<evidence type="ECO:0000256" key="4">
    <source>
        <dbReference type="ARBA" id="ARBA00022989"/>
    </source>
</evidence>
<evidence type="ECO:0000256" key="6">
    <source>
        <dbReference type="SAM" id="Phobius"/>
    </source>
</evidence>
<feature type="transmembrane region" description="Helical" evidence="6">
    <location>
        <begin position="24"/>
        <end position="46"/>
    </location>
</feature>
<evidence type="ECO:0000256" key="1">
    <source>
        <dbReference type="ARBA" id="ARBA00004141"/>
    </source>
</evidence>
<comment type="caution">
    <text evidence="7">The sequence shown here is derived from an EMBL/GenBank/DDBJ whole genome shotgun (WGS) entry which is preliminary data.</text>
</comment>
<comment type="similarity">
    <text evidence="2">Belongs to the nematode receptor-like protein srd family.</text>
</comment>
<feature type="non-terminal residue" evidence="7">
    <location>
        <position position="168"/>
    </location>
</feature>
<dbReference type="PANTHER" id="PTHR22945">
    <property type="entry name" value="SERPENTINE RECEPTOR, CLASS D DELTA"/>
    <property type="match status" value="1"/>
</dbReference>
<feature type="transmembrane region" description="Helical" evidence="6">
    <location>
        <begin position="141"/>
        <end position="162"/>
    </location>
</feature>
<evidence type="ECO:0008006" key="9">
    <source>
        <dbReference type="Google" id="ProtNLM"/>
    </source>
</evidence>
<dbReference type="EMBL" id="BTSX01000003">
    <property type="protein sequence ID" value="GMS87776.1"/>
    <property type="molecule type" value="Genomic_DNA"/>
</dbReference>
<gene>
    <name evidence="7" type="ORF">PENTCL1PPCAC_9951</name>
</gene>
<reference evidence="7" key="1">
    <citation type="submission" date="2023-10" db="EMBL/GenBank/DDBJ databases">
        <title>Genome assembly of Pristionchus species.</title>
        <authorList>
            <person name="Yoshida K."/>
            <person name="Sommer R.J."/>
        </authorList>
    </citation>
    <scope>NUCLEOTIDE SEQUENCE</scope>
    <source>
        <strain evidence="7">RS0144</strain>
    </source>
</reference>
<keyword evidence="5 6" id="KW-0472">Membrane</keyword>
<protein>
    <recommendedName>
        <fullName evidence="9">G protein-coupled receptor</fullName>
    </recommendedName>
</protein>
<dbReference type="AlphaFoldDB" id="A0AAV5SWQ9"/>
<dbReference type="InterPro" id="IPR019421">
    <property type="entry name" value="7TM_GPCR_serpentine_rcpt_Srd"/>
</dbReference>